<accession>A0A8H7J882</accession>
<reference evidence="1" key="2">
    <citation type="submission" date="2020-09" db="EMBL/GenBank/DDBJ databases">
        <title>Reference genome assembly for Australian Ascochyta lentis isolate Al4.</title>
        <authorList>
            <person name="Lee R.C."/>
            <person name="Farfan-Caceres L.M."/>
            <person name="Debler J.W."/>
            <person name="Williams A.H."/>
            <person name="Henares B.M."/>
        </authorList>
    </citation>
    <scope>NUCLEOTIDE SEQUENCE</scope>
    <source>
        <strain evidence="1">Al4</strain>
    </source>
</reference>
<proteinExistence type="predicted"/>
<reference evidence="1" key="1">
    <citation type="submission" date="2018-12" db="EMBL/GenBank/DDBJ databases">
        <authorList>
            <person name="Syme R.A."/>
            <person name="Farfan-Caceres L."/>
            <person name="Lichtenzveig J."/>
        </authorList>
    </citation>
    <scope>NUCLEOTIDE SEQUENCE</scope>
    <source>
        <strain evidence="1">Al4</strain>
    </source>
</reference>
<comment type="caution">
    <text evidence="1">The sequence shown here is derived from an EMBL/GenBank/DDBJ whole genome shotgun (WGS) entry which is preliminary data.</text>
</comment>
<dbReference type="OrthoDB" id="4525964at2759"/>
<protein>
    <submittedName>
        <fullName evidence="1">Uncharacterized protein</fullName>
    </submittedName>
</protein>
<gene>
    <name evidence="1" type="ORF">EKO04_003939</name>
</gene>
<keyword evidence="2" id="KW-1185">Reference proteome</keyword>
<dbReference type="Proteomes" id="UP000651452">
    <property type="component" value="Unassembled WGS sequence"/>
</dbReference>
<name>A0A8H7J882_9PLEO</name>
<evidence type="ECO:0000313" key="2">
    <source>
        <dbReference type="Proteomes" id="UP000651452"/>
    </source>
</evidence>
<evidence type="ECO:0000313" key="1">
    <source>
        <dbReference type="EMBL" id="KAF9698353.1"/>
    </source>
</evidence>
<organism evidence="1 2">
    <name type="scientific">Ascochyta lentis</name>
    <dbReference type="NCBI Taxonomy" id="205686"/>
    <lineage>
        <taxon>Eukaryota</taxon>
        <taxon>Fungi</taxon>
        <taxon>Dikarya</taxon>
        <taxon>Ascomycota</taxon>
        <taxon>Pezizomycotina</taxon>
        <taxon>Dothideomycetes</taxon>
        <taxon>Pleosporomycetidae</taxon>
        <taxon>Pleosporales</taxon>
        <taxon>Pleosporineae</taxon>
        <taxon>Didymellaceae</taxon>
        <taxon>Ascochyta</taxon>
    </lineage>
</organism>
<dbReference type="AlphaFoldDB" id="A0A8H7J882"/>
<sequence length="222" mass="24234">MSTPTVTRHSLYDYSALPALRQSIAAKATSVTITNIDTSSIDLALLLQQAEASASQLYRLSKRSLAPNDSPIDRRLDATLRALNALAAALFNNLSHVLELPWEKYLAEMHEYTAPGADELHVGRHGSDLANAWSTLTLLIDPSEPEVCHVVYGEALAVLSENQVSAASSLPLSANAGRCIAYYVRLNDTTYYTRSAGALMTPLTHEEYETRKFVKDLNLANA</sequence>
<dbReference type="EMBL" id="RZGK01000006">
    <property type="protein sequence ID" value="KAF9698353.1"/>
    <property type="molecule type" value="Genomic_DNA"/>
</dbReference>